<dbReference type="Proteomes" id="UP000824596">
    <property type="component" value="Unassembled WGS sequence"/>
</dbReference>
<name>A0A9P8SPM2_9HYPO</name>
<gene>
    <name evidence="2" type="ORF">HRG_01003</name>
</gene>
<dbReference type="EMBL" id="JAIZPD010000001">
    <property type="protein sequence ID" value="KAH0968361.1"/>
    <property type="molecule type" value="Genomic_DNA"/>
</dbReference>
<evidence type="ECO:0000256" key="1">
    <source>
        <dbReference type="SAM" id="MobiDB-lite"/>
    </source>
</evidence>
<dbReference type="AlphaFoldDB" id="A0A9P8SPM2"/>
<comment type="caution">
    <text evidence="2">The sequence shown here is derived from an EMBL/GenBank/DDBJ whole genome shotgun (WGS) entry which is preliminary data.</text>
</comment>
<dbReference type="GeneID" id="68350132"/>
<evidence type="ECO:0000313" key="3">
    <source>
        <dbReference type="Proteomes" id="UP000824596"/>
    </source>
</evidence>
<sequence length="295" mass="34022">MSVPSESAAGSLSRGRLLLRRERERKKRFEHQVARGRPDTGWRKCGDGTCSRPSCRYEDMSGTVRDKESNRNGIPTKDMFQRFADEMVGCMWPDECLGGSRGSKHRAVESLATSPPTRFAFWQFRETCRKQQLQPSEKGMKKMLMSLLPGLRRHMPEVESLVHQEADADCREASRERRLHDAAMEFVVDVEVWRRSQDGRFRAWTFGQGGEAAEFLAALLLHLWLMDREDCFEAERGMDGRRCDELWQEWLDERPAVVLEEEAKEEAAEGKEGEMRSYIGGWGEARWLGGGERRD</sequence>
<evidence type="ECO:0000313" key="2">
    <source>
        <dbReference type="EMBL" id="KAH0968361.1"/>
    </source>
</evidence>
<dbReference type="RefSeq" id="XP_044725874.1">
    <property type="nucleotide sequence ID" value="XM_044859474.1"/>
</dbReference>
<dbReference type="OrthoDB" id="4925203at2759"/>
<proteinExistence type="predicted"/>
<feature type="region of interest" description="Disordered" evidence="1">
    <location>
        <begin position="1"/>
        <end position="37"/>
    </location>
</feature>
<reference evidence="2" key="1">
    <citation type="submission" date="2021-09" db="EMBL/GenBank/DDBJ databases">
        <title>A high-quality genome of the endoparasitic fungus Hirsutella rhossiliensis with a comparison of Hirsutella genomes reveals transposable elements contributing to genome size variation.</title>
        <authorList>
            <person name="Lin R."/>
            <person name="Jiao Y."/>
            <person name="Sun X."/>
            <person name="Ling J."/>
            <person name="Xie B."/>
            <person name="Cheng X."/>
        </authorList>
    </citation>
    <scope>NUCLEOTIDE SEQUENCE</scope>
    <source>
        <strain evidence="2">HR02</strain>
    </source>
</reference>
<organism evidence="2 3">
    <name type="scientific">Hirsutella rhossiliensis</name>
    <dbReference type="NCBI Taxonomy" id="111463"/>
    <lineage>
        <taxon>Eukaryota</taxon>
        <taxon>Fungi</taxon>
        <taxon>Dikarya</taxon>
        <taxon>Ascomycota</taxon>
        <taxon>Pezizomycotina</taxon>
        <taxon>Sordariomycetes</taxon>
        <taxon>Hypocreomycetidae</taxon>
        <taxon>Hypocreales</taxon>
        <taxon>Ophiocordycipitaceae</taxon>
        <taxon>Hirsutella</taxon>
    </lineage>
</organism>
<keyword evidence="3" id="KW-1185">Reference proteome</keyword>
<protein>
    <submittedName>
        <fullName evidence="2">Uncharacterized protein</fullName>
    </submittedName>
</protein>
<accession>A0A9P8SPM2</accession>